<accession>D7LCU8</accession>
<sequence>MKRMSMCDHLPKLVWEKILHQDSDTSAVRHQFLGFMMMDSKVCSIRSHLCRMKDKEDEDLIDISIKQVDWLNQIEMSKVYHCDYLLLCNVVWNPYLAQNRWIRKPYLFLASITILNSFSLLSLLFYYYSVWCFSSFTTIEFTKLHQIEKLKCPQPFFTNYDRHNIT</sequence>
<proteinExistence type="predicted"/>
<feature type="domain" description="F-box associated beta-propeller type 1" evidence="2">
    <location>
        <begin position="34"/>
        <end position="103"/>
    </location>
</feature>
<name>D7LCU8_ARALL</name>
<organism evidence="4">
    <name type="scientific">Arabidopsis lyrata subsp. lyrata</name>
    <name type="common">Lyre-leaved rock-cress</name>
    <dbReference type="NCBI Taxonomy" id="81972"/>
    <lineage>
        <taxon>Eukaryota</taxon>
        <taxon>Viridiplantae</taxon>
        <taxon>Streptophyta</taxon>
        <taxon>Embryophyta</taxon>
        <taxon>Tracheophyta</taxon>
        <taxon>Spermatophyta</taxon>
        <taxon>Magnoliopsida</taxon>
        <taxon>eudicotyledons</taxon>
        <taxon>Gunneridae</taxon>
        <taxon>Pentapetalae</taxon>
        <taxon>rosids</taxon>
        <taxon>malvids</taxon>
        <taxon>Brassicales</taxon>
        <taxon>Brassicaceae</taxon>
        <taxon>Camelineae</taxon>
        <taxon>Arabidopsis</taxon>
    </lineage>
</organism>
<dbReference type="HOGENOM" id="CLU_1604985_0_0_1"/>
<dbReference type="InterPro" id="IPR006527">
    <property type="entry name" value="F-box-assoc_dom_typ1"/>
</dbReference>
<dbReference type="EMBL" id="GL348716">
    <property type="protein sequence ID" value="EFH57025.1"/>
    <property type="molecule type" value="Genomic_DNA"/>
</dbReference>
<reference evidence="4" key="1">
    <citation type="journal article" date="2011" name="Nat. Genet.">
        <title>The Arabidopsis lyrata genome sequence and the basis of rapid genome size change.</title>
        <authorList>
            <person name="Hu T.T."/>
            <person name="Pattyn P."/>
            <person name="Bakker E.G."/>
            <person name="Cao J."/>
            <person name="Cheng J.-F."/>
            <person name="Clark R.M."/>
            <person name="Fahlgren N."/>
            <person name="Fawcett J.A."/>
            <person name="Grimwood J."/>
            <person name="Gundlach H."/>
            <person name="Haberer G."/>
            <person name="Hollister J.D."/>
            <person name="Ossowski S."/>
            <person name="Ottilar R.P."/>
            <person name="Salamov A.A."/>
            <person name="Schneeberger K."/>
            <person name="Spannagl M."/>
            <person name="Wang X."/>
            <person name="Yang L."/>
            <person name="Nasrallah M.E."/>
            <person name="Bergelson J."/>
            <person name="Carrington J.C."/>
            <person name="Gaut B.S."/>
            <person name="Schmutz J."/>
            <person name="Mayer K.F.X."/>
            <person name="Van de Peer Y."/>
            <person name="Grigoriev I.V."/>
            <person name="Nordborg M."/>
            <person name="Weigel D."/>
            <person name="Guo Y.-L."/>
        </authorList>
    </citation>
    <scope>NUCLEOTIDE SEQUENCE [LARGE SCALE GENOMIC DNA]</scope>
    <source>
        <strain evidence="4">cv. MN47</strain>
    </source>
</reference>
<evidence type="ECO:0000259" key="2">
    <source>
        <dbReference type="Pfam" id="PF07734"/>
    </source>
</evidence>
<dbReference type="Pfam" id="PF07734">
    <property type="entry name" value="FBA_1"/>
    <property type="match status" value="1"/>
</dbReference>
<gene>
    <name evidence="3" type="ORF">ARALYDRAFT_901358</name>
</gene>
<keyword evidence="1" id="KW-0812">Transmembrane</keyword>
<dbReference type="Proteomes" id="UP000008694">
    <property type="component" value="Unassembled WGS sequence"/>
</dbReference>
<dbReference type="AlphaFoldDB" id="D7LCU8"/>
<feature type="transmembrane region" description="Helical" evidence="1">
    <location>
        <begin position="106"/>
        <end position="128"/>
    </location>
</feature>
<evidence type="ECO:0000313" key="3">
    <source>
        <dbReference type="EMBL" id="EFH57025.1"/>
    </source>
</evidence>
<keyword evidence="1" id="KW-1133">Transmembrane helix</keyword>
<evidence type="ECO:0000256" key="1">
    <source>
        <dbReference type="SAM" id="Phobius"/>
    </source>
</evidence>
<protein>
    <recommendedName>
        <fullName evidence="2">F-box associated beta-propeller type 1 domain-containing protein</fullName>
    </recommendedName>
</protein>
<dbReference type="Gramene" id="scaffold_400859.1">
    <property type="protein sequence ID" value="scaffold_400859.1"/>
    <property type="gene ID" value="scaffold_400859.1"/>
</dbReference>
<keyword evidence="1" id="KW-0472">Membrane</keyword>
<evidence type="ECO:0000313" key="4">
    <source>
        <dbReference type="Proteomes" id="UP000008694"/>
    </source>
</evidence>
<keyword evidence="4" id="KW-1185">Reference proteome</keyword>